<evidence type="ECO:0008006" key="3">
    <source>
        <dbReference type="Google" id="ProtNLM"/>
    </source>
</evidence>
<dbReference type="RefSeq" id="WP_167154630.1">
    <property type="nucleotide sequence ID" value="NZ_JAANOW010000001.1"/>
</dbReference>
<reference evidence="1 2" key="1">
    <citation type="submission" date="2020-03" db="EMBL/GenBank/DDBJ databases">
        <title>Sequencing the genomes of 1000 actinobacteria strains.</title>
        <authorList>
            <person name="Klenk H.-P."/>
        </authorList>
    </citation>
    <scope>NUCLEOTIDE SEQUENCE [LARGE SCALE GENOMIC DNA]</scope>
    <source>
        <strain evidence="1 2">DSM 44556</strain>
    </source>
</reference>
<dbReference type="Pfam" id="PF14081">
    <property type="entry name" value="DUF4262"/>
    <property type="match status" value="1"/>
</dbReference>
<dbReference type="Pfam" id="PF14078">
    <property type="entry name" value="DUF4259"/>
    <property type="match status" value="1"/>
</dbReference>
<organism evidence="1 2">
    <name type="scientific">Mycolicibacterium fluoranthenivorans</name>
    <dbReference type="NCBI Taxonomy" id="258505"/>
    <lineage>
        <taxon>Bacteria</taxon>
        <taxon>Bacillati</taxon>
        <taxon>Actinomycetota</taxon>
        <taxon>Actinomycetes</taxon>
        <taxon>Mycobacteriales</taxon>
        <taxon>Mycobacteriaceae</taxon>
        <taxon>Mycolicibacterium</taxon>
    </lineage>
</organism>
<dbReference type="AlphaFoldDB" id="A0A7X5TV91"/>
<keyword evidence="2" id="KW-1185">Reference proteome</keyword>
<evidence type="ECO:0000313" key="1">
    <source>
        <dbReference type="EMBL" id="NIH93182.1"/>
    </source>
</evidence>
<protein>
    <recommendedName>
        <fullName evidence="3">DUF4262 domain-containing protein</fullName>
    </recommendedName>
</protein>
<comment type="caution">
    <text evidence="1">The sequence shown here is derived from an EMBL/GenBank/DDBJ whole genome shotgun (WGS) entry which is preliminary data.</text>
</comment>
<proteinExistence type="predicted"/>
<dbReference type="InterPro" id="IPR025358">
    <property type="entry name" value="DUF4262"/>
</dbReference>
<name>A0A7X5TV91_9MYCO</name>
<accession>A0A7X5TV91</accession>
<dbReference type="Proteomes" id="UP000547444">
    <property type="component" value="Unassembled WGS sequence"/>
</dbReference>
<sequence>MSDVGCRCIGCVDYGNRDSYDDVDRKLIADVERHGHSCLGIGQTSADDPPPYVFTAGMWHTHRQPELAVYGVGDLDAMMSILNGLADRARASGLPLRSGDRFPGLIGLRDVEPEDYWIKLMPIHPSWYASQFGTALFFNATNAVDFLQVVWPDGSGRYPDEPDFDAYFTDRQPLMWLPVVDHPPSVWVSDGMRATVPERRRDALESAIDGWDRADGAARTDAAAALAEAVDRALHWVYQEEARGRGRPIPPHLVYRLAKASVAWQDREPGAAAAEHDVAERLQASARRLLRWDDARRMTSKEIRDMGAWGTGVFDSDGAADWANAYDQTAPEERLAFIERTLAKAHSGSYLEVDDCVQVIAGAATVAALLPDTPTEPIAYGPETLWAESRFEVSGELRAAAIAALQRVIDPATEWSQLWDDAGRLDVVTAGVKRLIGALQPCADWAPHQELEQAASAYLRDPAMALGALHGLVEFDAVLGFTMHRSIKRRDWGDSLYQEITLTDGLRLVLWMGDDILDEDDSEVVLFESELRIIPLSWVHDVSLEVHHRPEPDGMSLHSVELRIYIAIPDNAVQKKKKKTAIFSDELDFSKTVNRHGHEQVSRLIEFGKVLARQVR</sequence>
<evidence type="ECO:0000313" key="2">
    <source>
        <dbReference type="Proteomes" id="UP000547444"/>
    </source>
</evidence>
<gene>
    <name evidence="1" type="ORF">FHU31_000138</name>
</gene>
<dbReference type="EMBL" id="JAANOW010000001">
    <property type="protein sequence ID" value="NIH93182.1"/>
    <property type="molecule type" value="Genomic_DNA"/>
</dbReference>
<dbReference type="InterPro" id="IPR025355">
    <property type="entry name" value="DUF4259"/>
</dbReference>